<keyword evidence="1" id="KW-0732">Signal</keyword>
<sequence>MHLLASLTLLQWVAAQPVSASSCPNKGSQGSLTFTIENVFGGTVDLGQYDGIQALILTNGRTRSESESLSKSLALEFGQNPRLRQIVLVDGRGLVLLQDFVLQFIRESVPTDPRLVSQYVYVAVDFEGETVQGIQEVVSEAIPGIDLRQQAALLLLDGEGSPIGGFKNLDQSNLKIRQCIRTLIY</sequence>
<name>A0ABT0C7P4_THEVL</name>
<dbReference type="EMBL" id="JAFIRA010000003">
    <property type="protein sequence ID" value="MCJ2541807.1"/>
    <property type="molecule type" value="Genomic_DNA"/>
</dbReference>
<evidence type="ECO:0000313" key="3">
    <source>
        <dbReference type="Proteomes" id="UP000830835"/>
    </source>
</evidence>
<gene>
    <name evidence="2" type="ORF">JX360_02615</name>
</gene>
<feature type="signal peptide" evidence="1">
    <location>
        <begin position="1"/>
        <end position="20"/>
    </location>
</feature>
<protein>
    <submittedName>
        <fullName evidence="2">Uncharacterized protein</fullName>
    </submittedName>
</protein>
<comment type="caution">
    <text evidence="2">The sequence shown here is derived from an EMBL/GenBank/DDBJ whole genome shotgun (WGS) entry which is preliminary data.</text>
</comment>
<evidence type="ECO:0000256" key="1">
    <source>
        <dbReference type="SAM" id="SignalP"/>
    </source>
</evidence>
<accession>A0ABT0C7P4</accession>
<keyword evidence="3" id="KW-1185">Reference proteome</keyword>
<proteinExistence type="predicted"/>
<evidence type="ECO:0000313" key="2">
    <source>
        <dbReference type="EMBL" id="MCJ2541807.1"/>
    </source>
</evidence>
<reference evidence="2" key="1">
    <citation type="submission" date="2021-02" db="EMBL/GenBank/DDBJ databases">
        <title>The CRISPR/cas machinery reduction and long-range gene transfer in the hot spring cyanobacterium Synechococcus.</title>
        <authorList>
            <person name="Dvorak P."/>
            <person name="Jahodarova E."/>
            <person name="Hasler P."/>
            <person name="Poulickova A."/>
        </authorList>
    </citation>
    <scope>NUCLEOTIDE SEQUENCE</scope>
    <source>
        <strain evidence="2">Rupite</strain>
    </source>
</reference>
<feature type="chain" id="PRO_5047489455" evidence="1">
    <location>
        <begin position="21"/>
        <end position="185"/>
    </location>
</feature>
<organism evidence="2 3">
    <name type="scientific">Thermostichus vulcanus str. 'Rupite'</name>
    <dbReference type="NCBI Taxonomy" id="2813851"/>
    <lineage>
        <taxon>Bacteria</taxon>
        <taxon>Bacillati</taxon>
        <taxon>Cyanobacteriota</taxon>
        <taxon>Cyanophyceae</taxon>
        <taxon>Thermostichales</taxon>
        <taxon>Thermostichaceae</taxon>
        <taxon>Thermostichus</taxon>
    </lineage>
</organism>
<dbReference type="Proteomes" id="UP000830835">
    <property type="component" value="Unassembled WGS sequence"/>
</dbReference>